<feature type="coiled-coil region" evidence="10">
    <location>
        <begin position="108"/>
        <end position="135"/>
    </location>
</feature>
<dbReference type="SUPFAM" id="SSF52172">
    <property type="entry name" value="CheY-like"/>
    <property type="match status" value="1"/>
</dbReference>
<dbReference type="PROSITE" id="PS50110">
    <property type="entry name" value="RESPONSE_REGULATORY"/>
    <property type="match status" value="1"/>
</dbReference>
<keyword evidence="6" id="KW-0238">DNA-binding</keyword>
<keyword evidence="4" id="KW-0902">Two-component regulatory system</keyword>
<dbReference type="PANTHER" id="PTHR45526:SF1">
    <property type="entry name" value="TRANSCRIPTIONAL REGULATORY PROTEIN DCUR-RELATED"/>
    <property type="match status" value="1"/>
</dbReference>
<proteinExistence type="predicted"/>
<dbReference type="SUPFAM" id="SSF46785">
    <property type="entry name" value="Winged helix' DNA-binding domain"/>
    <property type="match status" value="1"/>
</dbReference>
<evidence type="ECO:0000256" key="9">
    <source>
        <dbReference type="PROSITE-ProRule" id="PRU00169"/>
    </source>
</evidence>
<dbReference type="RefSeq" id="WP_283078762.1">
    <property type="nucleotide sequence ID" value="NZ_CP121671.1"/>
</dbReference>
<feature type="modified residue" description="4-aspartylphosphate" evidence="9">
    <location>
        <position position="54"/>
    </location>
</feature>
<comment type="subcellular location">
    <subcellularLocation>
        <location evidence="1">Cytoplasm</location>
    </subcellularLocation>
</comment>
<evidence type="ECO:0000256" key="6">
    <source>
        <dbReference type="ARBA" id="ARBA00023125"/>
    </source>
</evidence>
<sequence>MIKVLIVEDDPMVADINKSYLRAINGFECAGVAMNTNEAMNLIKNQDIELVLLDIFMPGKNGIDLLVDIRNEYKSLDAIVISAASDMQNIKSALRLGAVDYLIKPFEFDRFRSALKKYKNEYDLMNQKESMVQDELDNQLLRQNKMMEHCESLPKGLTRETLQVVVESIIENNNKPFTTEMLAERVGVSRVSTRKYLKFLTNIEMVSVNHHYKKTGRPIHMYEVNYEKTGIIKPYLNVDLP</sequence>
<keyword evidence="10" id="KW-0175">Coiled coil</keyword>
<dbReference type="InterPro" id="IPR001789">
    <property type="entry name" value="Sig_transdc_resp-reg_receiver"/>
</dbReference>
<dbReference type="InterPro" id="IPR051271">
    <property type="entry name" value="2C-system_Tx_regulators"/>
</dbReference>
<organism evidence="12 13">
    <name type="scientific">Halobacillus naozhouensis</name>
    <dbReference type="NCBI Taxonomy" id="554880"/>
    <lineage>
        <taxon>Bacteria</taxon>
        <taxon>Bacillati</taxon>
        <taxon>Bacillota</taxon>
        <taxon>Bacilli</taxon>
        <taxon>Bacillales</taxon>
        <taxon>Bacillaceae</taxon>
        <taxon>Halobacillus</taxon>
    </lineage>
</organism>
<dbReference type="InterPro" id="IPR024187">
    <property type="entry name" value="Sig_transdc_resp-reg_cit/mal"/>
</dbReference>
<keyword evidence="8" id="KW-0804">Transcription</keyword>
<dbReference type="InterPro" id="IPR036390">
    <property type="entry name" value="WH_DNA-bd_sf"/>
</dbReference>
<evidence type="ECO:0000259" key="11">
    <source>
        <dbReference type="PROSITE" id="PS50110"/>
    </source>
</evidence>
<dbReference type="PIRSF" id="PIRSF006171">
    <property type="entry name" value="RR_citrat_malat"/>
    <property type="match status" value="1"/>
</dbReference>
<keyword evidence="7" id="KW-0010">Activator</keyword>
<evidence type="ECO:0000256" key="10">
    <source>
        <dbReference type="SAM" id="Coils"/>
    </source>
</evidence>
<evidence type="ECO:0000256" key="2">
    <source>
        <dbReference type="ARBA" id="ARBA00022490"/>
    </source>
</evidence>
<evidence type="ECO:0000313" key="13">
    <source>
        <dbReference type="Proteomes" id="UP001221597"/>
    </source>
</evidence>
<evidence type="ECO:0000256" key="5">
    <source>
        <dbReference type="ARBA" id="ARBA00023015"/>
    </source>
</evidence>
<evidence type="ECO:0000256" key="3">
    <source>
        <dbReference type="ARBA" id="ARBA00022553"/>
    </source>
</evidence>
<dbReference type="Proteomes" id="UP001221597">
    <property type="component" value="Chromosome"/>
</dbReference>
<accession>A0ABY8J2W2</accession>
<keyword evidence="3 9" id="KW-0597">Phosphoprotein</keyword>
<dbReference type="PANTHER" id="PTHR45526">
    <property type="entry name" value="TRANSCRIPTIONAL REGULATORY PROTEIN DPIA"/>
    <property type="match status" value="1"/>
</dbReference>
<keyword evidence="2" id="KW-0963">Cytoplasm</keyword>
<reference evidence="12 13" key="1">
    <citation type="submission" date="2023-04" db="EMBL/GenBank/DDBJ databases">
        <title>Genome sequence of Halobacillus naozhouensis KACC 21980.</title>
        <authorList>
            <person name="Kim S."/>
            <person name="Heo J."/>
            <person name="Kwon S.-W."/>
        </authorList>
    </citation>
    <scope>NUCLEOTIDE SEQUENCE [LARGE SCALE GENOMIC DNA]</scope>
    <source>
        <strain evidence="12 13">KCTC 13234</strain>
    </source>
</reference>
<protein>
    <submittedName>
        <fullName evidence="12">Response regulator</fullName>
    </submittedName>
</protein>
<keyword evidence="5" id="KW-0805">Transcription regulation</keyword>
<evidence type="ECO:0000313" key="12">
    <source>
        <dbReference type="EMBL" id="WFT76818.1"/>
    </source>
</evidence>
<dbReference type="Gene3D" id="3.40.50.2300">
    <property type="match status" value="1"/>
</dbReference>
<keyword evidence="13" id="KW-1185">Reference proteome</keyword>
<dbReference type="EMBL" id="CP121671">
    <property type="protein sequence ID" value="WFT76818.1"/>
    <property type="molecule type" value="Genomic_DNA"/>
</dbReference>
<dbReference type="CDD" id="cd19925">
    <property type="entry name" value="REC_citrate_TCS"/>
    <property type="match status" value="1"/>
</dbReference>
<name>A0ABY8J2W2_9BACI</name>
<feature type="domain" description="Response regulatory" evidence="11">
    <location>
        <begin position="3"/>
        <end position="119"/>
    </location>
</feature>
<gene>
    <name evidence="12" type="ORF">P9989_10850</name>
</gene>
<evidence type="ECO:0000256" key="1">
    <source>
        <dbReference type="ARBA" id="ARBA00004496"/>
    </source>
</evidence>
<evidence type="ECO:0000256" key="4">
    <source>
        <dbReference type="ARBA" id="ARBA00023012"/>
    </source>
</evidence>
<evidence type="ECO:0000256" key="7">
    <source>
        <dbReference type="ARBA" id="ARBA00023159"/>
    </source>
</evidence>
<dbReference type="Pfam" id="PF00072">
    <property type="entry name" value="Response_reg"/>
    <property type="match status" value="1"/>
</dbReference>
<evidence type="ECO:0000256" key="8">
    <source>
        <dbReference type="ARBA" id="ARBA00023163"/>
    </source>
</evidence>
<dbReference type="SMART" id="SM00448">
    <property type="entry name" value="REC"/>
    <property type="match status" value="1"/>
</dbReference>
<dbReference type="InterPro" id="IPR011006">
    <property type="entry name" value="CheY-like_superfamily"/>
</dbReference>